<dbReference type="SUPFAM" id="SSF48452">
    <property type="entry name" value="TPR-like"/>
    <property type="match status" value="1"/>
</dbReference>
<evidence type="ECO:0000313" key="3">
    <source>
        <dbReference type="Proteomes" id="UP000199054"/>
    </source>
</evidence>
<dbReference type="RefSeq" id="WP_090614373.1">
    <property type="nucleotide sequence ID" value="NZ_CP067124.1"/>
</dbReference>
<dbReference type="AlphaFoldDB" id="A0A1H8KX06"/>
<accession>A0A1H8KX06</accession>
<dbReference type="EMBL" id="FODE01000025">
    <property type="protein sequence ID" value="SEN96938.1"/>
    <property type="molecule type" value="Genomic_DNA"/>
</dbReference>
<feature type="compositionally biased region" description="Low complexity" evidence="1">
    <location>
        <begin position="641"/>
        <end position="653"/>
    </location>
</feature>
<dbReference type="Proteomes" id="UP000199054">
    <property type="component" value="Unassembled WGS sequence"/>
</dbReference>
<dbReference type="OrthoDB" id="7060708at2"/>
<proteinExistence type="predicted"/>
<evidence type="ECO:0000313" key="2">
    <source>
        <dbReference type="EMBL" id="SEN96938.1"/>
    </source>
</evidence>
<organism evidence="2 3">
    <name type="scientific">Paracoccus alcaliphilus</name>
    <dbReference type="NCBI Taxonomy" id="34002"/>
    <lineage>
        <taxon>Bacteria</taxon>
        <taxon>Pseudomonadati</taxon>
        <taxon>Pseudomonadota</taxon>
        <taxon>Alphaproteobacteria</taxon>
        <taxon>Rhodobacterales</taxon>
        <taxon>Paracoccaceae</taxon>
        <taxon>Paracoccus</taxon>
    </lineage>
</organism>
<dbReference type="Gene3D" id="1.25.40.10">
    <property type="entry name" value="Tetratricopeptide repeat domain"/>
    <property type="match status" value="1"/>
</dbReference>
<dbReference type="InterPro" id="IPR011990">
    <property type="entry name" value="TPR-like_helical_dom_sf"/>
</dbReference>
<keyword evidence="3" id="KW-1185">Reference proteome</keyword>
<dbReference type="Pfam" id="PF13432">
    <property type="entry name" value="TPR_16"/>
    <property type="match status" value="1"/>
</dbReference>
<protein>
    <submittedName>
        <fullName evidence="2">Tetratricopeptide repeat-containing protein</fullName>
    </submittedName>
</protein>
<gene>
    <name evidence="2" type="ORF">SAMN04489859_102525</name>
</gene>
<feature type="region of interest" description="Disordered" evidence="1">
    <location>
        <begin position="616"/>
        <end position="653"/>
    </location>
</feature>
<reference evidence="2 3" key="1">
    <citation type="submission" date="2016-10" db="EMBL/GenBank/DDBJ databases">
        <authorList>
            <person name="de Groot N.N."/>
        </authorList>
    </citation>
    <scope>NUCLEOTIDE SEQUENCE [LARGE SCALE GENOMIC DNA]</scope>
    <source>
        <strain evidence="2 3">DSM 8512</strain>
    </source>
</reference>
<sequence length="653" mass="71660">MSEFPAIIGFRKDRIGARLTGLLNVLRLGRKFDCPARFIWLSEPGGPYPELTDPREFLDKDFVARHISVVDRAPDLSGRGDLGLLAKKLDADHMRQRLGVGERFVSDAAFDVISFMGEPPDAARAEIAALATDLPLAPRLAKILARAEKRLSRRVDGGLAQAAAIHMRRGDLLDGDPWSLSSWAAKFAPDEFLRIWADAQPGAVIVFTDTPAAARHMAAGNDRIMPIDSLLDMDKLTATERDMLELLIMSRCARIGASSGSAFSLAAASIGKAEFVPLPQNLSPEQRIAAYQALLDRVIDAPDSFFAPGDLAQSLQYASRHAIGQGQAGRLADALKDREALMQAHPFVRRIQAECLVAAGRLPEARRTARAGMSDPRMAGRDRKHCRSMLVAMHVQADPDSEASAHEFLSLVFSQAAGDTPWTGQMAAELLGGDGPLSRAMMFPHRLAPELTETGEESTILRPWFYLADWEELLDDDAARRPLVGGPDIHLKLRGLGPVPREMDKALTEGQEPAAPDTEEDAQRIGLAAAILSLHGRYARALRMLHWLERLHPEDALIRKRLADTCFRLGNVQRGIGHMREALQLAEDPSLLQLSMARRLAEAGKPHQARNIMQQALEQRPDSPLMQRQQRRISMALDQTGQPGRGPRQGAAA</sequence>
<evidence type="ECO:0000256" key="1">
    <source>
        <dbReference type="SAM" id="MobiDB-lite"/>
    </source>
</evidence>
<dbReference type="STRING" id="34002.SAMN04489859_102525"/>
<name>A0A1H8KX06_9RHOB</name>